<proteinExistence type="predicted"/>
<organism evidence="1 2">
    <name type="scientific">Naganishia adeliensis</name>
    <dbReference type="NCBI Taxonomy" id="92952"/>
    <lineage>
        <taxon>Eukaryota</taxon>
        <taxon>Fungi</taxon>
        <taxon>Dikarya</taxon>
        <taxon>Basidiomycota</taxon>
        <taxon>Agaricomycotina</taxon>
        <taxon>Tremellomycetes</taxon>
        <taxon>Filobasidiales</taxon>
        <taxon>Filobasidiaceae</taxon>
        <taxon>Naganishia</taxon>
    </lineage>
</organism>
<dbReference type="EMBL" id="JASBWS010000012">
    <property type="protein sequence ID" value="KAJ9113532.1"/>
    <property type="molecule type" value="Genomic_DNA"/>
</dbReference>
<comment type="caution">
    <text evidence="1">The sequence shown here is derived from an EMBL/GenBank/DDBJ whole genome shotgun (WGS) entry which is preliminary data.</text>
</comment>
<accession>A0ACC2WR60</accession>
<evidence type="ECO:0000313" key="1">
    <source>
        <dbReference type="EMBL" id="KAJ9113532.1"/>
    </source>
</evidence>
<gene>
    <name evidence="1" type="ORF">QFC20_001883</name>
</gene>
<name>A0ACC2WR60_9TREE</name>
<reference evidence="1" key="1">
    <citation type="submission" date="2023-04" db="EMBL/GenBank/DDBJ databases">
        <title>Draft Genome sequencing of Naganishia species isolated from polar environments using Oxford Nanopore Technology.</title>
        <authorList>
            <person name="Leo P."/>
            <person name="Venkateswaran K."/>
        </authorList>
    </citation>
    <scope>NUCLEOTIDE SEQUENCE</scope>
    <source>
        <strain evidence="1">MNA-CCFEE 5262</strain>
    </source>
</reference>
<dbReference type="Proteomes" id="UP001230649">
    <property type="component" value="Unassembled WGS sequence"/>
</dbReference>
<evidence type="ECO:0000313" key="2">
    <source>
        <dbReference type="Proteomes" id="UP001230649"/>
    </source>
</evidence>
<protein>
    <submittedName>
        <fullName evidence="1">Uncharacterized protein</fullName>
    </submittedName>
</protein>
<keyword evidence="2" id="KW-1185">Reference proteome</keyword>
<sequence>MANIDTSVDRLTSFPSAFPDEEEKGQVNQVISSLFNKVRSRFAPATPTTPTTGNDAEGTSAARGIAERRRSRGEYLDVPDSTSTGRASAGLASKRPAAGPIPAPLNLHRTSNVSANRTGSMRSGPSNPTSPTDRSFFNSNHTEPNSLLGLGLQEVDLAPLRGSATSSTGDAGRDDPPSRPISIQTKDTGVNRPPLARNISSRAPEPAPPLVSTTPVIRSHDYAISHQVYRQPPASGGRSTPEGYPIPGMTPSRRAGNHDLPQSYHRKNPSVSSIHRLRKPSLTGSMLSSYPSSTSLSAMNNPGGDQWDFSAVPGFSIADDVRSIRTIDIPSANAAYSAPSGGGVNGMSSREYDRRKNNNNNPSVTKIIRRLRGEGLSKTYWMADENCKECYDCKSVFTTWRRKHHCRICGQIFCSRCAPNIIKGHRFGHDGMVRVCNLCLAIMDEYDDEEDTRSVVSAATSSFPQSANPFARETADSPRTAQSPFAASQLFSFSRPHTELAAISEQHAPQQQSWRSSDSDRLSDDEPIGHGGPMEPDSPMVGSMPVTPELRGRGFERRSIGDDHENGPHPLLGQMSPRGSSRPPGDGAPFRRAIQEEDNDATDGAARESNDSEERSSAFPLGNGKTELAGAILSNGSDIHAIRSPRQRTGAALLDSQETQPHGNDHSFIAFPTSGNGTEVASLLSPVADHRKAANSSIPPGLLRSRLSSRMSTSGLSSVLLTEVTGPNGMWRSRVDSIVPPSNTLQGHSLNHFRNMLRQAIQREGLPRTAEWETVLESLLLKVCASISPNVRGGDSLDARTYVKIKKIPGGKISQSEYVDGIVITKNVAHKQMPRHMISPRIMILTFPLDYHRVENQLVSLEPLMAQEKNYLKHLTKRVTDLRPHVVLVEKTVSRLALDFLHEAKVAVARGVKPSAIQQVARCTQADIIASMDRLALEPKLGRCAELKIQTFEHALIPGFRKTYMRFEGCHEEFGCSLIVRGADLSTLVKVKAITDFMVLAVMNLKMEMAVYYDEQNILPPDANQAALQAHSDDIRRSEIKSSLGRSSTIGKHRREQFDSAERQTAEIEASLAPYINTAISTSASVRYPPPAPLAKMGELDKQLRSLFNERDEREAAQILLEENQGKSSLQTPTEELPTNPLADEPMLRTEDTATTPTAKVTQPCIENPLRTEGNGLSTTSIITLPSEIRLESEIAQTSFQHTEQLKVWAWYRKSHPPDIRPQLFQGLTYLSATVCEGSDKPCTGPDLTTHNFYAEDDCTLGQYLEKVSTEAGQACVNKTCTRIRLHHFQVLVHGKTRLQIAVDQFPCPSPGNEDNIITWSYCKVCKEASPTAIIKEETWKFSWAKYLEHAFYPPNIRGGFGCPHDIYRDQIRYFALHNVAIRIHNEEAMVYDVIRPSLRLQTRLETRVLIKNAEYDIVSGKVNSFFDSVLLKLRTFDTQLVETKKMEELRSTLNDRATKAIADRDFLIANMDRAYKLSPKTDVLALNSVYQVLQEKAVAWETEFHDLEKVYLPSEKDIRRMTANHLKRLFASQDSYSSSDRIVSGQTVAEGDEEEAGSHADEKPEVGGVSEEAKDRKDLALSIPEDPSTDIPQLILDTPMPKGNPLESAQPEVAQDTPVPAQAPPPERPDNDRMYDSDSTISALPFVNKHSRYTHNQRACGESSASGIDTEIRVLPSRLPRRSKPTPSVADLVKRFQTSGALDPDGDAHDALGSLTPPLPEQPWEDSDSDHASTQRPRLRRGKTEGFVQKYGSHTRHNTMSDGDRSYAANASRIPTISAIRRPAPPIRQASVEKDAEAPSKLMRDSLTHAARLPPALQDMIDRPSSAPGSRRKAKPELLQIGKGKAPMRAADAIEIRLNGPITSAAKTSKLPPGTRVSTIARHFDRLTREAERDRQKRINQARGRRARPVGMTNAKIQVFNNVRDAFRDDSDSASSEADDEDDDDAENDIPGDSGKEEQGQPALSNSDATRPGRSKTPSELTLLDESDVSAASTTQDPTSPSAQIPSPLLPLPLSAPQSGQPSSVANSEVPTDLSFKDRLQITLPPFDTSTPLLSVPPTPLLTGIVETRPAAHHHASLVSDSEGGSVGQERSSILKTLSNLWAFRTGEGTPLEFPLSVSEHVFADSRIIIREDEPTSIIAFTLASRPYQDKLRNLAHQLRTVKRQEGTIDEASTGESRDTVEPQSEDAVDLDESGRRERGTHLNYDFESSNASIFCRILFAEQFASLRAACSCEDSFMDSLARCIKWDSSGGKSGSAFLKTRDDRFIAKEVSRMEMDALTKFAPSYFEYMRQGISSQRPTALAKIYGFFKIGYRNATTGKVMRMNVLLMENLFYERRFERIYDLKGSMRNRLVQPTGKENQVLLDENLMEIANRQPLYLRDHDKKILKAALWNDTLFLANLNVMDYSLVVGVDTESKELVVGVVDYIRPFTWDKKLESWVKDLGGAARGEPTIVTPKQYKARFRLAMDKYFPSVPDRWSTSEPILSTEEDTTQTM</sequence>